<feature type="domain" description="YprB ribonuclease H-like" evidence="1">
    <location>
        <begin position="68"/>
        <end position="149"/>
    </location>
</feature>
<sequence length="166" mass="18458">MTPVAPAVSGAMIRDLLLCERKAALDIPGEPSLRDPVSAFTRMLWREGLQRRHPGVCGEDEIELIFASERCTDIYAIIAKRTDWPLSSYGIKSIAKACGFEWEDVDPGGANSIEWYDRFVETGDGALRNRIVAYNRDDVIASQVVRDALEELETTGVIASFRRPAI</sequence>
<proteinExistence type="predicted"/>
<dbReference type="InterPro" id="IPR012337">
    <property type="entry name" value="RNaseH-like_sf"/>
</dbReference>
<dbReference type="Pfam" id="PF13482">
    <property type="entry name" value="RNase_H_2"/>
    <property type="match status" value="1"/>
</dbReference>
<gene>
    <name evidence="2" type="ORF">SPHINGO391_510191</name>
</gene>
<dbReference type="AlphaFoldDB" id="A0A5E8AG14"/>
<dbReference type="SUPFAM" id="SSF53098">
    <property type="entry name" value="Ribonuclease H-like"/>
    <property type="match status" value="1"/>
</dbReference>
<dbReference type="EMBL" id="CABVLI010000047">
    <property type="protein sequence ID" value="VVT29892.1"/>
    <property type="molecule type" value="Genomic_DNA"/>
</dbReference>
<evidence type="ECO:0000259" key="1">
    <source>
        <dbReference type="Pfam" id="PF13482"/>
    </source>
</evidence>
<evidence type="ECO:0000313" key="2">
    <source>
        <dbReference type="EMBL" id="VVT29892.1"/>
    </source>
</evidence>
<dbReference type="RefSeq" id="WP_199861017.1">
    <property type="nucleotide sequence ID" value="NZ_LR701528.1"/>
</dbReference>
<dbReference type="InterPro" id="IPR038720">
    <property type="entry name" value="YprB_RNase_H-like_dom"/>
</dbReference>
<name>A0A5E8AG14_9SPHN</name>
<organism evidence="2 3">
    <name type="scientific">Sphingomonas aurantiaca</name>
    <dbReference type="NCBI Taxonomy" id="185949"/>
    <lineage>
        <taxon>Bacteria</taxon>
        <taxon>Pseudomonadati</taxon>
        <taxon>Pseudomonadota</taxon>
        <taxon>Alphaproteobacteria</taxon>
        <taxon>Sphingomonadales</taxon>
        <taxon>Sphingomonadaceae</taxon>
        <taxon>Sphingomonas</taxon>
    </lineage>
</organism>
<protein>
    <recommendedName>
        <fullName evidence="1">YprB ribonuclease H-like domain-containing protein</fullName>
    </recommendedName>
</protein>
<accession>A0A5E8AG14</accession>
<dbReference type="Proteomes" id="UP000326857">
    <property type="component" value="Unassembled WGS sequence"/>
</dbReference>
<reference evidence="2 3" key="1">
    <citation type="submission" date="2019-09" db="EMBL/GenBank/DDBJ databases">
        <authorList>
            <person name="Dittami M. S."/>
        </authorList>
    </citation>
    <scope>NUCLEOTIDE SEQUENCE [LARGE SCALE GENOMIC DNA]</scope>
    <source>
        <strain evidence="2">SPHINGO391</strain>
    </source>
</reference>
<evidence type="ECO:0000313" key="3">
    <source>
        <dbReference type="Proteomes" id="UP000326857"/>
    </source>
</evidence>